<reference evidence="1 2" key="1">
    <citation type="journal article" date="2003" name="Nature">
        <title>Genome divergence in two Prochlorococcus ecotypes reflects oceanic niche differentiation.</title>
        <authorList>
            <person name="Rocap G."/>
            <person name="Larimer F.W."/>
            <person name="Lamerdin J.E."/>
            <person name="Malfatti S."/>
            <person name="Chain P."/>
            <person name="Ahlgren N.A."/>
            <person name="Arellano A."/>
            <person name="Coleman M."/>
            <person name="Hauser L."/>
            <person name="Hess W.R."/>
            <person name="Johnson Z.I."/>
            <person name="Land M.L."/>
            <person name="Lindell D."/>
            <person name="Post A.F."/>
            <person name="Regala W."/>
            <person name="Shah M."/>
            <person name="Shaw S.L."/>
            <person name="Steglich C."/>
            <person name="Sullivan M.B."/>
            <person name="Ting C.S."/>
            <person name="Tolonen A."/>
            <person name="Webb E.A."/>
            <person name="Zinser E.R."/>
            <person name="Chisholm S.W."/>
        </authorList>
    </citation>
    <scope>NUCLEOTIDE SEQUENCE [LARGE SCALE GENOMIC DNA]</scope>
    <source>
        <strain evidence="2">CCMP1986 / NIES-2087 / MED4</strain>
    </source>
</reference>
<proteinExistence type="predicted"/>
<dbReference type="Proteomes" id="UP000001026">
    <property type="component" value="Chromosome"/>
</dbReference>
<sequence length="83" mass="9374">MSKDFKSGKVKRLPINNLNLPNFVNNSLRNNTKVNTVEGTNVIRVPFGKRFPKKQRPDKNQNIATLILPINTFINPTPPPHVA</sequence>
<evidence type="ECO:0000313" key="1">
    <source>
        <dbReference type="EMBL" id="CAE20126.1"/>
    </source>
</evidence>
<dbReference type="HOGENOM" id="CLU_177864_0_0_3"/>
<dbReference type="KEGG" id="pmm:PMM1667"/>
<organism evidence="1 2">
    <name type="scientific">Prochlorococcus marinus subsp. pastoris (strain CCMP1986 / NIES-2087 / MED4)</name>
    <dbReference type="NCBI Taxonomy" id="59919"/>
    <lineage>
        <taxon>Bacteria</taxon>
        <taxon>Bacillati</taxon>
        <taxon>Cyanobacteriota</taxon>
        <taxon>Cyanophyceae</taxon>
        <taxon>Synechococcales</taxon>
        <taxon>Prochlorococcaceae</taxon>
        <taxon>Prochlorococcus</taxon>
    </lineage>
</organism>
<dbReference type="STRING" id="59919.PMM1667"/>
<evidence type="ECO:0000313" key="2">
    <source>
        <dbReference type="Proteomes" id="UP000001026"/>
    </source>
</evidence>
<dbReference type="AlphaFoldDB" id="Q7UZJ6"/>
<dbReference type="OrthoDB" id="540919at2"/>
<dbReference type="EMBL" id="BX548174">
    <property type="protein sequence ID" value="CAE20126.1"/>
    <property type="molecule type" value="Genomic_DNA"/>
</dbReference>
<protein>
    <submittedName>
        <fullName evidence="1">Uncharacterized protein</fullName>
    </submittedName>
</protein>
<gene>
    <name evidence="1" type="ordered locus">PMM1667</name>
</gene>
<name>Q7UZJ6_PROMP</name>
<dbReference type="RefSeq" id="WP_011133294.1">
    <property type="nucleotide sequence ID" value="NC_005072.1"/>
</dbReference>
<accession>Q7UZJ6</accession>